<gene>
    <name evidence="9" type="primary">gerKB</name>
    <name evidence="9" type="ORF">GCM10007380_42010</name>
</gene>
<feature type="transmembrane region" description="Helical" evidence="8">
    <location>
        <begin position="105"/>
        <end position="132"/>
    </location>
</feature>
<feature type="transmembrane region" description="Helical" evidence="8">
    <location>
        <begin position="12"/>
        <end position="31"/>
    </location>
</feature>
<comment type="subcellular location">
    <subcellularLocation>
        <location evidence="1">Membrane</location>
        <topology evidence="1">Multi-pass membrane protein</topology>
    </subcellularLocation>
</comment>
<protein>
    <submittedName>
        <fullName evidence="9">Spore germination protein KB</fullName>
    </submittedName>
</protein>
<reference evidence="10" key="1">
    <citation type="journal article" date="2019" name="Int. J. Syst. Evol. Microbiol.">
        <title>The Global Catalogue of Microorganisms (GCM) 10K type strain sequencing project: providing services to taxonomists for standard genome sequencing and annotation.</title>
        <authorList>
            <consortium name="The Broad Institute Genomics Platform"/>
            <consortium name="The Broad Institute Genome Sequencing Center for Infectious Disease"/>
            <person name="Wu L."/>
            <person name="Ma J."/>
        </authorList>
    </citation>
    <scope>NUCLEOTIDE SEQUENCE [LARGE SCALE GENOMIC DNA]</scope>
    <source>
        <strain evidence="10">CGMCC 1.14993</strain>
    </source>
</reference>
<dbReference type="Pfam" id="PF03845">
    <property type="entry name" value="Spore_permease"/>
    <property type="match status" value="1"/>
</dbReference>
<keyword evidence="4" id="KW-0309">Germination</keyword>
<dbReference type="NCBIfam" id="TIGR00912">
    <property type="entry name" value="2A0309"/>
    <property type="match status" value="1"/>
</dbReference>
<evidence type="ECO:0000313" key="10">
    <source>
        <dbReference type="Proteomes" id="UP000626244"/>
    </source>
</evidence>
<evidence type="ECO:0000256" key="6">
    <source>
        <dbReference type="ARBA" id="ARBA00022989"/>
    </source>
</evidence>
<evidence type="ECO:0000256" key="5">
    <source>
        <dbReference type="ARBA" id="ARBA00022692"/>
    </source>
</evidence>
<name>A0A8J3F2Z7_9BACI</name>
<dbReference type="EMBL" id="BMHB01000006">
    <property type="protein sequence ID" value="GGI18256.1"/>
    <property type="molecule type" value="Genomic_DNA"/>
</dbReference>
<evidence type="ECO:0000256" key="3">
    <source>
        <dbReference type="ARBA" id="ARBA00022448"/>
    </source>
</evidence>
<keyword evidence="6 8" id="KW-1133">Transmembrane helix</keyword>
<feature type="transmembrane region" description="Helical" evidence="8">
    <location>
        <begin position="144"/>
        <end position="166"/>
    </location>
</feature>
<dbReference type="OrthoDB" id="1891864at2"/>
<dbReference type="PANTHER" id="PTHR34975:SF2">
    <property type="entry name" value="SPORE GERMINATION PROTEIN A2"/>
    <property type="match status" value="1"/>
</dbReference>
<sequence length="372" mass="42364">MNRKIVISGYQFFCTMFLFEVGTASLVSLAPRAKQDAWIGLLLSLILGCLLYYVYTKIFETYPDIPFTQYVQIILGEYAGKIVVLTYIIYFIYMASLILRKFEELLVMTLFNSSSLILIGILMLFLIMYGLFKGIETIVRTNEVIFVLIILIFVLIITLEFISKVYHLDNLRPVLENGWTPIIKAAIPQGLTLPFGEVITFIMLMPLLNKKEKALKVGLPALIFSGLILLIFTIKNIAILGVPVLERTLFPLLTSISYINIVNFVQRLDSFIVIFMVCGGFAKITVFFYCAVSGSADIFNIKKSEQLIYPIGVIILLSSLWLSPNIVENDIERFEILPYYLHIPLQIIIPICLLVISLIQRRLNEDQIQAKK</sequence>
<feature type="transmembrane region" description="Helical" evidence="8">
    <location>
        <begin position="221"/>
        <end position="245"/>
    </location>
</feature>
<comment type="caution">
    <text evidence="9">The sequence shown here is derived from an EMBL/GenBank/DDBJ whole genome shotgun (WGS) entry which is preliminary data.</text>
</comment>
<feature type="transmembrane region" description="Helical" evidence="8">
    <location>
        <begin position="307"/>
        <end position="327"/>
    </location>
</feature>
<feature type="transmembrane region" description="Helical" evidence="8">
    <location>
        <begin position="186"/>
        <end position="209"/>
    </location>
</feature>
<dbReference type="GO" id="GO:0009847">
    <property type="term" value="P:spore germination"/>
    <property type="evidence" value="ECO:0007669"/>
    <property type="project" value="InterPro"/>
</dbReference>
<evidence type="ECO:0000256" key="1">
    <source>
        <dbReference type="ARBA" id="ARBA00004141"/>
    </source>
</evidence>
<feature type="transmembrane region" description="Helical" evidence="8">
    <location>
        <begin position="271"/>
        <end position="295"/>
    </location>
</feature>
<evidence type="ECO:0000256" key="7">
    <source>
        <dbReference type="ARBA" id="ARBA00023136"/>
    </source>
</evidence>
<evidence type="ECO:0000256" key="2">
    <source>
        <dbReference type="ARBA" id="ARBA00007998"/>
    </source>
</evidence>
<feature type="transmembrane region" description="Helical" evidence="8">
    <location>
        <begin position="339"/>
        <end position="359"/>
    </location>
</feature>
<dbReference type="RefSeq" id="WP_088003913.1">
    <property type="nucleotide sequence ID" value="NZ_BMHB01000006.1"/>
</dbReference>
<organism evidence="9 10">
    <name type="scientific">Gottfriedia solisilvae</name>
    <dbReference type="NCBI Taxonomy" id="1516104"/>
    <lineage>
        <taxon>Bacteria</taxon>
        <taxon>Bacillati</taxon>
        <taxon>Bacillota</taxon>
        <taxon>Bacilli</taxon>
        <taxon>Bacillales</taxon>
        <taxon>Bacillaceae</taxon>
        <taxon>Gottfriedia</taxon>
    </lineage>
</organism>
<accession>A0A8J3F2Z7</accession>
<keyword evidence="10" id="KW-1185">Reference proteome</keyword>
<dbReference type="AlphaFoldDB" id="A0A8J3F2Z7"/>
<dbReference type="GO" id="GO:0016020">
    <property type="term" value="C:membrane"/>
    <property type="evidence" value="ECO:0007669"/>
    <property type="project" value="UniProtKB-SubCell"/>
</dbReference>
<keyword evidence="5 8" id="KW-0812">Transmembrane</keyword>
<feature type="transmembrane region" description="Helical" evidence="8">
    <location>
        <begin position="37"/>
        <end position="55"/>
    </location>
</feature>
<keyword evidence="3" id="KW-0813">Transport</keyword>
<feature type="transmembrane region" description="Helical" evidence="8">
    <location>
        <begin position="78"/>
        <end position="99"/>
    </location>
</feature>
<evidence type="ECO:0000313" key="9">
    <source>
        <dbReference type="EMBL" id="GGI18256.1"/>
    </source>
</evidence>
<proteinExistence type="inferred from homology"/>
<keyword evidence="7 8" id="KW-0472">Membrane</keyword>
<dbReference type="InterPro" id="IPR004761">
    <property type="entry name" value="Spore_GerAB"/>
</dbReference>
<dbReference type="Proteomes" id="UP000626244">
    <property type="component" value="Unassembled WGS sequence"/>
</dbReference>
<dbReference type="PANTHER" id="PTHR34975">
    <property type="entry name" value="SPORE GERMINATION PROTEIN A2"/>
    <property type="match status" value="1"/>
</dbReference>
<evidence type="ECO:0000256" key="4">
    <source>
        <dbReference type="ARBA" id="ARBA00022544"/>
    </source>
</evidence>
<comment type="similarity">
    <text evidence="2">Belongs to the amino acid-polyamine-organocation (APC) superfamily. Spore germination protein (SGP) (TC 2.A.3.9) family.</text>
</comment>
<evidence type="ECO:0000256" key="8">
    <source>
        <dbReference type="SAM" id="Phobius"/>
    </source>
</evidence>